<feature type="domain" description="ABC transporter" evidence="3">
    <location>
        <begin position="1"/>
        <end position="230"/>
    </location>
</feature>
<proteinExistence type="predicted"/>
<keyword evidence="5" id="KW-1185">Reference proteome</keyword>
<keyword evidence="1" id="KW-0547">Nucleotide-binding</keyword>
<evidence type="ECO:0000313" key="5">
    <source>
        <dbReference type="Proteomes" id="UP000260351"/>
    </source>
</evidence>
<dbReference type="InterPro" id="IPR017871">
    <property type="entry name" value="ABC_transporter-like_CS"/>
</dbReference>
<dbReference type="AlphaFoldDB" id="A0A3E1K6Y4"/>
<dbReference type="Gene3D" id="3.40.50.300">
    <property type="entry name" value="P-loop containing nucleotide triphosphate hydrolases"/>
    <property type="match status" value="1"/>
</dbReference>
<dbReference type="InterPro" id="IPR027417">
    <property type="entry name" value="P-loop_NTPase"/>
</dbReference>
<protein>
    <submittedName>
        <fullName evidence="4">ABC transporter ATP-binding protein</fullName>
    </submittedName>
</protein>
<accession>A0A3E1K6Y4</accession>
<dbReference type="GO" id="GO:0016887">
    <property type="term" value="F:ATP hydrolysis activity"/>
    <property type="evidence" value="ECO:0007669"/>
    <property type="project" value="InterPro"/>
</dbReference>
<evidence type="ECO:0000256" key="1">
    <source>
        <dbReference type="ARBA" id="ARBA00022741"/>
    </source>
</evidence>
<dbReference type="CDD" id="cd03230">
    <property type="entry name" value="ABC_DR_subfamily_A"/>
    <property type="match status" value="1"/>
</dbReference>
<organism evidence="4 5">
    <name type="scientific">Wenzhouxiangella sediminis</name>
    <dbReference type="NCBI Taxonomy" id="1792836"/>
    <lineage>
        <taxon>Bacteria</taxon>
        <taxon>Pseudomonadati</taxon>
        <taxon>Pseudomonadota</taxon>
        <taxon>Gammaproteobacteria</taxon>
        <taxon>Chromatiales</taxon>
        <taxon>Wenzhouxiangellaceae</taxon>
        <taxon>Wenzhouxiangella</taxon>
    </lineage>
</organism>
<evidence type="ECO:0000259" key="3">
    <source>
        <dbReference type="PROSITE" id="PS50893"/>
    </source>
</evidence>
<gene>
    <name evidence="4" type="ORF">DZC52_11255</name>
</gene>
<dbReference type="GO" id="GO:0005524">
    <property type="term" value="F:ATP binding"/>
    <property type="evidence" value="ECO:0007669"/>
    <property type="project" value="UniProtKB-KW"/>
</dbReference>
<sequence length="312" mass="34509">MDAKGLTKRFGSLTAVDDVKLQIPEAAIYGFLGPNGSGKSTTIRMLCGLLTPSAGEVEVLGFRVPGQAEEVKLHIGYMTQKFSLYEDLTVEENLRFLAAVYDLPRSDLKQRIDRALEQYWLTEQRKQFAGTMSGGQKQRLALAGATLHRPRLLILDEPTSAVDPQSRRDFWDILFELVEQGTTVLVSTHYMDEAERCHNLAILDRGRLVAEGRPRDLVRDIAAGVVEIETDSPKQARERLEATEGVHSVAQLGTRLHALTDKTIADPAELIRQALKDADIDSEVENVVANLEDVFVAATRLNDQEGSRADAA</sequence>
<dbReference type="Proteomes" id="UP000260351">
    <property type="component" value="Unassembled WGS sequence"/>
</dbReference>
<dbReference type="PROSITE" id="PS50893">
    <property type="entry name" value="ABC_TRANSPORTER_2"/>
    <property type="match status" value="1"/>
</dbReference>
<dbReference type="SMART" id="SM00382">
    <property type="entry name" value="AAA"/>
    <property type="match status" value="1"/>
</dbReference>
<dbReference type="SUPFAM" id="SSF52540">
    <property type="entry name" value="P-loop containing nucleoside triphosphate hydrolases"/>
    <property type="match status" value="1"/>
</dbReference>
<evidence type="ECO:0000313" key="4">
    <source>
        <dbReference type="EMBL" id="RFF29772.1"/>
    </source>
</evidence>
<dbReference type="InterPro" id="IPR003439">
    <property type="entry name" value="ABC_transporter-like_ATP-bd"/>
</dbReference>
<dbReference type="InterPro" id="IPR003593">
    <property type="entry name" value="AAA+_ATPase"/>
</dbReference>
<dbReference type="EMBL" id="QUZK01000042">
    <property type="protein sequence ID" value="RFF29772.1"/>
    <property type="molecule type" value="Genomic_DNA"/>
</dbReference>
<dbReference type="OrthoDB" id="9775490at2"/>
<reference evidence="4 5" key="1">
    <citation type="submission" date="2018-08" db="EMBL/GenBank/DDBJ databases">
        <title>Wenzhouxiangella salilacus sp. nov., a novel bacterium isolated from a saline lake in Xinjiang Province, China.</title>
        <authorList>
            <person name="Han S."/>
        </authorList>
    </citation>
    <scope>NUCLEOTIDE SEQUENCE [LARGE SCALE GENOMIC DNA]</scope>
    <source>
        <strain evidence="4 5">XDB06</strain>
    </source>
</reference>
<dbReference type="PROSITE" id="PS00211">
    <property type="entry name" value="ABC_TRANSPORTER_1"/>
    <property type="match status" value="1"/>
</dbReference>
<dbReference type="PANTHER" id="PTHR43038">
    <property type="entry name" value="ATP-BINDING CASSETTE, SUB-FAMILY H, MEMBER 1"/>
    <property type="match status" value="1"/>
</dbReference>
<name>A0A3E1K6Y4_9GAMM</name>
<keyword evidence="2 4" id="KW-0067">ATP-binding</keyword>
<comment type="caution">
    <text evidence="4">The sequence shown here is derived from an EMBL/GenBank/DDBJ whole genome shotgun (WGS) entry which is preliminary data.</text>
</comment>
<dbReference type="PANTHER" id="PTHR43038:SF3">
    <property type="entry name" value="ABC TRANSPORTER G FAMILY MEMBER 20 ISOFORM X1"/>
    <property type="match status" value="1"/>
</dbReference>
<dbReference type="Pfam" id="PF00005">
    <property type="entry name" value="ABC_tran"/>
    <property type="match status" value="1"/>
</dbReference>
<evidence type="ECO:0000256" key="2">
    <source>
        <dbReference type="ARBA" id="ARBA00022840"/>
    </source>
</evidence>